<name>A0A9P6AWY7_9AGAM</name>
<evidence type="ECO:0000256" key="1">
    <source>
        <dbReference type="ARBA" id="ARBA00006432"/>
    </source>
</evidence>
<dbReference type="GO" id="GO:0005886">
    <property type="term" value="C:plasma membrane"/>
    <property type="evidence" value="ECO:0007669"/>
    <property type="project" value="TreeGrafter"/>
</dbReference>
<dbReference type="SUPFAM" id="SSF56801">
    <property type="entry name" value="Acetyl-CoA synthetase-like"/>
    <property type="match status" value="1"/>
</dbReference>
<keyword evidence="4" id="KW-0067">ATP-binding</keyword>
<evidence type="ECO:0000256" key="2">
    <source>
        <dbReference type="ARBA" id="ARBA00022598"/>
    </source>
</evidence>
<dbReference type="GO" id="GO:0005811">
    <property type="term" value="C:lipid droplet"/>
    <property type="evidence" value="ECO:0007669"/>
    <property type="project" value="TreeGrafter"/>
</dbReference>
<comment type="similarity">
    <text evidence="1">Belongs to the ATP-dependent AMP-binding enzyme family.</text>
</comment>
<organism evidence="7 8">
    <name type="scientific">Hydnum rufescens UP504</name>
    <dbReference type="NCBI Taxonomy" id="1448309"/>
    <lineage>
        <taxon>Eukaryota</taxon>
        <taxon>Fungi</taxon>
        <taxon>Dikarya</taxon>
        <taxon>Basidiomycota</taxon>
        <taxon>Agaricomycotina</taxon>
        <taxon>Agaricomycetes</taxon>
        <taxon>Cantharellales</taxon>
        <taxon>Hydnaceae</taxon>
        <taxon>Hydnum</taxon>
    </lineage>
</organism>
<evidence type="ECO:0000313" key="8">
    <source>
        <dbReference type="Proteomes" id="UP000886523"/>
    </source>
</evidence>
<feature type="domain" description="AMP-dependent synthetase/ligase" evidence="6">
    <location>
        <begin position="260"/>
        <end position="468"/>
    </location>
</feature>
<evidence type="ECO:0000259" key="6">
    <source>
        <dbReference type="Pfam" id="PF00501"/>
    </source>
</evidence>
<evidence type="ECO:0000256" key="5">
    <source>
        <dbReference type="SAM" id="MobiDB-lite"/>
    </source>
</evidence>
<reference evidence="7" key="1">
    <citation type="journal article" date="2020" name="Nat. Commun.">
        <title>Large-scale genome sequencing of mycorrhizal fungi provides insights into the early evolution of symbiotic traits.</title>
        <authorList>
            <person name="Miyauchi S."/>
            <person name="Kiss E."/>
            <person name="Kuo A."/>
            <person name="Drula E."/>
            <person name="Kohler A."/>
            <person name="Sanchez-Garcia M."/>
            <person name="Morin E."/>
            <person name="Andreopoulos B."/>
            <person name="Barry K.W."/>
            <person name="Bonito G."/>
            <person name="Buee M."/>
            <person name="Carver A."/>
            <person name="Chen C."/>
            <person name="Cichocki N."/>
            <person name="Clum A."/>
            <person name="Culley D."/>
            <person name="Crous P.W."/>
            <person name="Fauchery L."/>
            <person name="Girlanda M."/>
            <person name="Hayes R.D."/>
            <person name="Keri Z."/>
            <person name="LaButti K."/>
            <person name="Lipzen A."/>
            <person name="Lombard V."/>
            <person name="Magnuson J."/>
            <person name="Maillard F."/>
            <person name="Murat C."/>
            <person name="Nolan M."/>
            <person name="Ohm R.A."/>
            <person name="Pangilinan J."/>
            <person name="Pereira M.F."/>
            <person name="Perotto S."/>
            <person name="Peter M."/>
            <person name="Pfister S."/>
            <person name="Riley R."/>
            <person name="Sitrit Y."/>
            <person name="Stielow J.B."/>
            <person name="Szollosi G."/>
            <person name="Zifcakova L."/>
            <person name="Stursova M."/>
            <person name="Spatafora J.W."/>
            <person name="Tedersoo L."/>
            <person name="Vaario L.M."/>
            <person name="Yamada A."/>
            <person name="Yan M."/>
            <person name="Wang P."/>
            <person name="Xu J."/>
            <person name="Bruns T."/>
            <person name="Baldrian P."/>
            <person name="Vilgalys R."/>
            <person name="Dunand C."/>
            <person name="Henrissat B."/>
            <person name="Grigoriev I.V."/>
            <person name="Hibbett D."/>
            <person name="Nagy L.G."/>
            <person name="Martin F.M."/>
        </authorList>
    </citation>
    <scope>NUCLEOTIDE SEQUENCE</scope>
    <source>
        <strain evidence="7">UP504</strain>
    </source>
</reference>
<keyword evidence="2" id="KW-0436">Ligase</keyword>
<dbReference type="GO" id="GO:0005783">
    <property type="term" value="C:endoplasmic reticulum"/>
    <property type="evidence" value="ECO:0007669"/>
    <property type="project" value="TreeGrafter"/>
</dbReference>
<dbReference type="PANTHER" id="PTHR43272">
    <property type="entry name" value="LONG-CHAIN-FATTY-ACID--COA LIGASE"/>
    <property type="match status" value="1"/>
</dbReference>
<evidence type="ECO:0000256" key="3">
    <source>
        <dbReference type="ARBA" id="ARBA00022741"/>
    </source>
</evidence>
<dbReference type="GO" id="GO:0004467">
    <property type="term" value="F:long-chain fatty acid-CoA ligase activity"/>
    <property type="evidence" value="ECO:0007669"/>
    <property type="project" value="TreeGrafter"/>
</dbReference>
<feature type="region of interest" description="Disordered" evidence="5">
    <location>
        <begin position="1"/>
        <end position="29"/>
    </location>
</feature>
<evidence type="ECO:0000313" key="7">
    <source>
        <dbReference type="EMBL" id="KAF9513543.1"/>
    </source>
</evidence>
<dbReference type="InterPro" id="IPR042099">
    <property type="entry name" value="ANL_N_sf"/>
</dbReference>
<accession>A0A9P6AWY7</accession>
<comment type="caution">
    <text evidence="7">The sequence shown here is derived from an EMBL/GenBank/DDBJ whole genome shotgun (WGS) entry which is preliminary data.</text>
</comment>
<proteinExistence type="inferred from homology"/>
<protein>
    <recommendedName>
        <fullName evidence="6">AMP-dependent synthetase/ligase domain-containing protein</fullName>
    </recommendedName>
</protein>
<dbReference type="InterPro" id="IPR000873">
    <property type="entry name" value="AMP-dep_synth/lig_dom"/>
</dbReference>
<dbReference type="PANTHER" id="PTHR43272:SF83">
    <property type="entry name" value="ACYL-COA SYNTHETASE LONG-CHAIN, ISOFORM J"/>
    <property type="match status" value="1"/>
</dbReference>
<dbReference type="Gene3D" id="3.40.50.12780">
    <property type="entry name" value="N-terminal domain of ligase-like"/>
    <property type="match status" value="2"/>
</dbReference>
<dbReference type="Proteomes" id="UP000886523">
    <property type="component" value="Unassembled WGS sequence"/>
</dbReference>
<dbReference type="Pfam" id="PF00501">
    <property type="entry name" value="AMP-binding"/>
    <property type="match status" value="2"/>
</dbReference>
<sequence length="654" mass="71724">MPSPVSSQEVGPPAPPGETRPRRSSAHPNALITQPAEGVDTIHDILIASKRAHGDKDAVGWRDIEKVVEEEKEVTKNVAGKSVTEKKKWKYFQLSPYKFLSFNQFHDKAILAGRGLASLGVEKGSVFNIYAGTTLRWRLIGHACASVGVVIATAYETLGEEGLQHSLHEPSCVAVYTNADLLGTLARVLPKTPTVKLVIYDDIANPAVLQELGASSPDVKILSLDELFKAGEAASQLDLNDRLPKADDLACIIWRALNHALRKDDTFLAFLPLAHILEYVTELFLYYSGVTTGYGKVKTLTDTSVRNCKGDLGAFRPTLMVGVPAVWESIRKGIVGKVNQGGMIAKAVFGAAYAIKRNNIPILTSLVDAIVFSKIRQQTGGRLRIGLTGGAAMSSETQEFMNVAVLQILQGYGLTESCGMCTVLTPEQQGYGSSVKLVDVREADYLTSRTPQQGEVWIRGPSISKGYFRRDDLNNDETVFTKDGWFRTGDVGQWNADGTLRVIDRIKNLVKLQSGEYIALERLEATYKSCHLVANVCIHAVPDARQPMALVFPHEANLRFFLTSTPPPGFQLDAKQADIHALCADKSVQEVVLKECNAVGKKASFKGIEMIEAVVLTPDEWTPESGLVTAAQKIQRRALQARYREEIERAYKQD</sequence>
<dbReference type="GO" id="GO:0035336">
    <property type="term" value="P:long-chain fatty-acyl-CoA metabolic process"/>
    <property type="evidence" value="ECO:0007669"/>
    <property type="project" value="TreeGrafter"/>
</dbReference>
<dbReference type="GO" id="GO:0005524">
    <property type="term" value="F:ATP binding"/>
    <property type="evidence" value="ECO:0007669"/>
    <property type="project" value="UniProtKB-KW"/>
</dbReference>
<gene>
    <name evidence="7" type="ORF">BS47DRAFT_1376706</name>
</gene>
<dbReference type="EMBL" id="MU128971">
    <property type="protein sequence ID" value="KAF9513543.1"/>
    <property type="molecule type" value="Genomic_DNA"/>
</dbReference>
<keyword evidence="8" id="KW-1185">Reference proteome</keyword>
<dbReference type="AlphaFoldDB" id="A0A9P6AWY7"/>
<feature type="domain" description="AMP-dependent synthetase/ligase" evidence="6">
    <location>
        <begin position="95"/>
        <end position="254"/>
    </location>
</feature>
<keyword evidence="3" id="KW-0547">Nucleotide-binding</keyword>
<evidence type="ECO:0000256" key="4">
    <source>
        <dbReference type="ARBA" id="ARBA00022840"/>
    </source>
</evidence>
<dbReference type="OrthoDB" id="1700726at2759"/>